<dbReference type="EMBL" id="BMAT01001803">
    <property type="protein sequence ID" value="GFR92796.1"/>
    <property type="molecule type" value="Genomic_DNA"/>
</dbReference>
<dbReference type="Proteomes" id="UP000762676">
    <property type="component" value="Unassembled WGS sequence"/>
</dbReference>
<accession>A0AAV4H7U5</accession>
<dbReference type="SUPFAM" id="SSF47473">
    <property type="entry name" value="EF-hand"/>
    <property type="match status" value="1"/>
</dbReference>
<evidence type="ECO:0000256" key="3">
    <source>
        <dbReference type="ARBA" id="ARBA00022837"/>
    </source>
</evidence>
<evidence type="ECO:0000259" key="4">
    <source>
        <dbReference type="PROSITE" id="PS50222"/>
    </source>
</evidence>
<dbReference type="InterPro" id="IPR011992">
    <property type="entry name" value="EF-hand-dom_pair"/>
</dbReference>
<dbReference type="PANTHER" id="PTHR10827:SF98">
    <property type="entry name" value="45 KDA CALCIUM-BINDING PROTEIN"/>
    <property type="match status" value="1"/>
</dbReference>
<evidence type="ECO:0000313" key="6">
    <source>
        <dbReference type="Proteomes" id="UP000762676"/>
    </source>
</evidence>
<feature type="domain" description="EF-hand" evidence="4">
    <location>
        <begin position="37"/>
        <end position="72"/>
    </location>
</feature>
<reference evidence="5 6" key="1">
    <citation type="journal article" date="2021" name="Elife">
        <title>Chloroplast acquisition without the gene transfer in kleptoplastic sea slugs, Plakobranchus ocellatus.</title>
        <authorList>
            <person name="Maeda T."/>
            <person name="Takahashi S."/>
            <person name="Yoshida T."/>
            <person name="Shimamura S."/>
            <person name="Takaki Y."/>
            <person name="Nagai Y."/>
            <person name="Toyoda A."/>
            <person name="Suzuki Y."/>
            <person name="Arimoto A."/>
            <person name="Ishii H."/>
            <person name="Satoh N."/>
            <person name="Nishiyama T."/>
            <person name="Hasebe M."/>
            <person name="Maruyama T."/>
            <person name="Minagawa J."/>
            <person name="Obokata J."/>
            <person name="Shigenobu S."/>
        </authorList>
    </citation>
    <scope>NUCLEOTIDE SEQUENCE [LARGE SCALE GENOMIC DNA]</scope>
</reference>
<protein>
    <submittedName>
        <fullName evidence="5">Calumenin-B</fullName>
    </submittedName>
</protein>
<proteinExistence type="predicted"/>
<evidence type="ECO:0000256" key="2">
    <source>
        <dbReference type="ARBA" id="ARBA00022737"/>
    </source>
</evidence>
<organism evidence="5 6">
    <name type="scientific">Elysia marginata</name>
    <dbReference type="NCBI Taxonomy" id="1093978"/>
    <lineage>
        <taxon>Eukaryota</taxon>
        <taxon>Metazoa</taxon>
        <taxon>Spiralia</taxon>
        <taxon>Lophotrochozoa</taxon>
        <taxon>Mollusca</taxon>
        <taxon>Gastropoda</taxon>
        <taxon>Heterobranchia</taxon>
        <taxon>Euthyneura</taxon>
        <taxon>Panpulmonata</taxon>
        <taxon>Sacoglossa</taxon>
        <taxon>Placobranchoidea</taxon>
        <taxon>Plakobranchidae</taxon>
        <taxon>Elysia</taxon>
    </lineage>
</organism>
<evidence type="ECO:0000256" key="1">
    <source>
        <dbReference type="ARBA" id="ARBA00022723"/>
    </source>
</evidence>
<dbReference type="PROSITE" id="PS00018">
    <property type="entry name" value="EF_HAND_1"/>
    <property type="match status" value="2"/>
</dbReference>
<feature type="domain" description="EF-hand" evidence="4">
    <location>
        <begin position="1"/>
        <end position="35"/>
    </location>
</feature>
<dbReference type="GO" id="GO:0005509">
    <property type="term" value="F:calcium ion binding"/>
    <property type="evidence" value="ECO:0007669"/>
    <property type="project" value="InterPro"/>
</dbReference>
<gene>
    <name evidence="5" type="ORF">ElyMa_000876200</name>
</gene>
<dbReference type="InterPro" id="IPR002048">
    <property type="entry name" value="EF_hand_dom"/>
</dbReference>
<keyword evidence="3" id="KW-0106">Calcium</keyword>
<dbReference type="InterPro" id="IPR018247">
    <property type="entry name" value="EF_Hand_1_Ca_BS"/>
</dbReference>
<keyword evidence="1" id="KW-0479">Metal-binding</keyword>
<dbReference type="SMART" id="SM00054">
    <property type="entry name" value="EFh"/>
    <property type="match status" value="2"/>
</dbReference>
<comment type="caution">
    <text evidence="5">The sequence shown here is derived from an EMBL/GenBank/DDBJ whole genome shotgun (WGS) entry which is preliminary data.</text>
</comment>
<name>A0AAV4H7U5_9GAST</name>
<keyword evidence="6" id="KW-1185">Reference proteome</keyword>
<dbReference type="Gene3D" id="1.10.238.10">
    <property type="entry name" value="EF-hand"/>
    <property type="match status" value="1"/>
</dbReference>
<sequence length="85" mass="9884">LIQDDEARFNVADQNKDGSLDAAEYMAFFQPYDFPHMFEVEMAKTMKDFDKDKDGFVSKQEFIGDIFSLFIPHSFLRTIAEETSD</sequence>
<dbReference type="AlphaFoldDB" id="A0AAV4H7U5"/>
<evidence type="ECO:0000313" key="5">
    <source>
        <dbReference type="EMBL" id="GFR92796.1"/>
    </source>
</evidence>
<dbReference type="Pfam" id="PF13499">
    <property type="entry name" value="EF-hand_7"/>
    <property type="match status" value="1"/>
</dbReference>
<dbReference type="PROSITE" id="PS50222">
    <property type="entry name" value="EF_HAND_2"/>
    <property type="match status" value="2"/>
</dbReference>
<dbReference type="PANTHER" id="PTHR10827">
    <property type="entry name" value="RETICULOCALBIN"/>
    <property type="match status" value="1"/>
</dbReference>
<keyword evidence="2" id="KW-0677">Repeat</keyword>
<feature type="non-terminal residue" evidence="5">
    <location>
        <position position="1"/>
    </location>
</feature>